<keyword evidence="1" id="KW-0472">Membrane</keyword>
<reference evidence="3" key="2">
    <citation type="submission" date="2015-01" db="EMBL/GenBank/DDBJ databases">
        <title>Evolutionary Origins and Diversification of the Mycorrhizal Mutualists.</title>
        <authorList>
            <consortium name="DOE Joint Genome Institute"/>
            <consortium name="Mycorrhizal Genomics Consortium"/>
            <person name="Kohler A."/>
            <person name="Kuo A."/>
            <person name="Nagy L.G."/>
            <person name="Floudas D."/>
            <person name="Copeland A."/>
            <person name="Barry K.W."/>
            <person name="Cichocki N."/>
            <person name="Veneault-Fourrey C."/>
            <person name="LaButti K."/>
            <person name="Lindquist E.A."/>
            <person name="Lipzen A."/>
            <person name="Lundell T."/>
            <person name="Morin E."/>
            <person name="Murat C."/>
            <person name="Riley R."/>
            <person name="Ohm R."/>
            <person name="Sun H."/>
            <person name="Tunlid A."/>
            <person name="Henrissat B."/>
            <person name="Grigoriev I.V."/>
            <person name="Hibbett D.S."/>
            <person name="Martin F."/>
        </authorList>
    </citation>
    <scope>NUCLEOTIDE SEQUENCE [LARGE SCALE GENOMIC DNA]</scope>
    <source>
        <strain evidence="3">MAFF 305830</strain>
    </source>
</reference>
<keyword evidence="1" id="KW-0812">Transmembrane</keyword>
<evidence type="ECO:0000256" key="1">
    <source>
        <dbReference type="SAM" id="Phobius"/>
    </source>
</evidence>
<organism evidence="2 3">
    <name type="scientific">Serendipita vermifera MAFF 305830</name>
    <dbReference type="NCBI Taxonomy" id="933852"/>
    <lineage>
        <taxon>Eukaryota</taxon>
        <taxon>Fungi</taxon>
        <taxon>Dikarya</taxon>
        <taxon>Basidiomycota</taxon>
        <taxon>Agaricomycotina</taxon>
        <taxon>Agaricomycetes</taxon>
        <taxon>Sebacinales</taxon>
        <taxon>Serendipitaceae</taxon>
        <taxon>Serendipita</taxon>
    </lineage>
</organism>
<protein>
    <submittedName>
        <fullName evidence="2">Uncharacterized protein</fullName>
    </submittedName>
</protein>
<reference evidence="2 3" key="1">
    <citation type="submission" date="2014-04" db="EMBL/GenBank/DDBJ databases">
        <authorList>
            <consortium name="DOE Joint Genome Institute"/>
            <person name="Kuo A."/>
            <person name="Zuccaro A."/>
            <person name="Kohler A."/>
            <person name="Nagy L.G."/>
            <person name="Floudas D."/>
            <person name="Copeland A."/>
            <person name="Barry K.W."/>
            <person name="Cichocki N."/>
            <person name="Veneault-Fourrey C."/>
            <person name="LaButti K."/>
            <person name="Lindquist E.A."/>
            <person name="Lipzen A."/>
            <person name="Lundell T."/>
            <person name="Morin E."/>
            <person name="Murat C."/>
            <person name="Sun H."/>
            <person name="Tunlid A."/>
            <person name="Henrissat B."/>
            <person name="Grigoriev I.V."/>
            <person name="Hibbett D.S."/>
            <person name="Martin F."/>
            <person name="Nordberg H.P."/>
            <person name="Cantor M.N."/>
            <person name="Hua S.X."/>
        </authorList>
    </citation>
    <scope>NUCLEOTIDE SEQUENCE [LARGE SCALE GENOMIC DNA]</scope>
    <source>
        <strain evidence="2 3">MAFF 305830</strain>
    </source>
</reference>
<name>A0A0C2X530_SERVB</name>
<dbReference type="AlphaFoldDB" id="A0A0C2X530"/>
<dbReference type="EMBL" id="KN824324">
    <property type="protein sequence ID" value="KIM24442.1"/>
    <property type="molecule type" value="Genomic_DNA"/>
</dbReference>
<feature type="transmembrane region" description="Helical" evidence="1">
    <location>
        <begin position="69"/>
        <end position="87"/>
    </location>
</feature>
<accession>A0A0C2X530</accession>
<keyword evidence="1" id="KW-1133">Transmembrane helix</keyword>
<dbReference type="Proteomes" id="UP000054097">
    <property type="component" value="Unassembled WGS sequence"/>
</dbReference>
<gene>
    <name evidence="2" type="ORF">M408DRAFT_233710</name>
</gene>
<sequence length="105" mass="12262">MVIRSAHRARTLPNYCAELMYIMATDSTMSISSFLQTLRVPLEFGGRLPFSFFLIISFISSGLEPPSFISFFHFLSFFHTLFFRHSYFGDLRTYYKTYNTTIIAL</sequence>
<proteinExistence type="predicted"/>
<keyword evidence="3" id="KW-1185">Reference proteome</keyword>
<evidence type="ECO:0000313" key="3">
    <source>
        <dbReference type="Proteomes" id="UP000054097"/>
    </source>
</evidence>
<dbReference type="HOGENOM" id="CLU_2238268_0_0_1"/>
<feature type="transmembrane region" description="Helical" evidence="1">
    <location>
        <begin position="44"/>
        <end position="63"/>
    </location>
</feature>
<evidence type="ECO:0000313" key="2">
    <source>
        <dbReference type="EMBL" id="KIM24442.1"/>
    </source>
</evidence>